<protein>
    <recommendedName>
        <fullName evidence="4 17">DNA polymerase III subunit epsilon</fullName>
        <ecNumber evidence="3 17">2.7.7.7</ecNumber>
    </recommendedName>
</protein>
<evidence type="ECO:0000256" key="18">
    <source>
        <dbReference type="SAM" id="MobiDB-lite"/>
    </source>
</evidence>
<dbReference type="InterPro" id="IPR012337">
    <property type="entry name" value="RNaseH-like_sf"/>
</dbReference>
<keyword evidence="6 17" id="KW-0548">Nucleotidyltransferase</keyword>
<comment type="cofactor">
    <cofactor evidence="2 17">
        <name>Mg(2+)</name>
        <dbReference type="ChEBI" id="CHEBI:18420"/>
    </cofactor>
</comment>
<comment type="subunit">
    <text evidence="17">DNA polymerase III contains a core (composed of alpha, epsilon and theta chains) that associates with a tau subunit. This core dimerizes to form the POLIII' complex. PolIII' associates with the gamma complex (composed of gamma, delta, delta', psi and chi chains) and with the beta chain to form the complete DNA polymerase III complex.</text>
</comment>
<keyword evidence="7 17" id="KW-0235">DNA replication</keyword>
<dbReference type="EMBL" id="JBHLWE010000009">
    <property type="protein sequence ID" value="MFC0339711.1"/>
    <property type="molecule type" value="Genomic_DNA"/>
</dbReference>
<accession>A0ABV6I0G1</accession>
<feature type="region of interest" description="Disordered" evidence="18">
    <location>
        <begin position="184"/>
        <end position="203"/>
    </location>
</feature>
<evidence type="ECO:0000256" key="3">
    <source>
        <dbReference type="ARBA" id="ARBA00012417"/>
    </source>
</evidence>
<evidence type="ECO:0000256" key="14">
    <source>
        <dbReference type="ARBA" id="ARBA00023211"/>
    </source>
</evidence>
<dbReference type="InterPro" id="IPR036397">
    <property type="entry name" value="RNaseH_sf"/>
</dbReference>
<evidence type="ECO:0000256" key="17">
    <source>
        <dbReference type="RuleBase" id="RU364087"/>
    </source>
</evidence>
<sequence length="235" mass="25886">MREIVLDTETTGFDPDTGDRIVEIGAVELMNHLPTGRHFHVYINPERDMPADAFAVHGLSTEFLSDKPRFAEIASDFIDFIGEARLVIHNAAFDMKFLNAELRRAGHPTMPMARALDTVAMARQKFPGAPVSLDALCRRWGIDNSNRTLHGALLDSELLAEVYLELIGGRQPDLVLVAEPVRTAEGPSVTSQNRPRAARPAPLPPRITAAEREAHAAFVARMGAKALWQRHVPAS</sequence>
<evidence type="ECO:0000256" key="16">
    <source>
        <dbReference type="ARBA" id="ARBA00049244"/>
    </source>
</evidence>
<evidence type="ECO:0000259" key="19">
    <source>
        <dbReference type="SMART" id="SM00479"/>
    </source>
</evidence>
<dbReference type="PANTHER" id="PTHR30231:SF41">
    <property type="entry name" value="DNA POLYMERASE III SUBUNIT EPSILON"/>
    <property type="match status" value="1"/>
</dbReference>
<evidence type="ECO:0000256" key="2">
    <source>
        <dbReference type="ARBA" id="ARBA00001946"/>
    </source>
</evidence>
<keyword evidence="14 17" id="KW-0464">Manganese</keyword>
<dbReference type="EC" id="2.7.7.7" evidence="3 17"/>
<evidence type="ECO:0000256" key="10">
    <source>
        <dbReference type="ARBA" id="ARBA00022801"/>
    </source>
</evidence>
<dbReference type="PANTHER" id="PTHR30231">
    <property type="entry name" value="DNA POLYMERASE III SUBUNIT EPSILON"/>
    <property type="match status" value="1"/>
</dbReference>
<keyword evidence="21" id="KW-1185">Reference proteome</keyword>
<dbReference type="Proteomes" id="UP001589799">
    <property type="component" value="Unassembled WGS sequence"/>
</dbReference>
<proteinExistence type="predicted"/>
<keyword evidence="10 17" id="KW-0378">Hydrolase</keyword>
<evidence type="ECO:0000256" key="7">
    <source>
        <dbReference type="ARBA" id="ARBA00022705"/>
    </source>
</evidence>
<keyword evidence="11 17" id="KW-0269">Exonuclease</keyword>
<dbReference type="Gene3D" id="3.30.420.10">
    <property type="entry name" value="Ribonuclease H-like superfamily/Ribonuclease H"/>
    <property type="match status" value="1"/>
</dbReference>
<evidence type="ECO:0000256" key="5">
    <source>
        <dbReference type="ARBA" id="ARBA00022679"/>
    </source>
</evidence>
<dbReference type="NCBIfam" id="TIGR01406">
    <property type="entry name" value="dnaQ_proteo"/>
    <property type="match status" value="1"/>
</dbReference>
<gene>
    <name evidence="17 20" type="primary">dnaQ</name>
    <name evidence="20" type="ORF">ACFFII_02885</name>
</gene>
<dbReference type="GO" id="GO:0003887">
    <property type="term" value="F:DNA-directed DNA polymerase activity"/>
    <property type="evidence" value="ECO:0007669"/>
    <property type="project" value="UniProtKB-EC"/>
</dbReference>
<keyword evidence="12 17" id="KW-0460">Magnesium</keyword>
<keyword evidence="13 17" id="KW-0239">DNA-directed DNA polymerase</keyword>
<dbReference type="SMART" id="SM00479">
    <property type="entry name" value="EXOIII"/>
    <property type="match status" value="1"/>
</dbReference>
<keyword evidence="8 17" id="KW-0540">Nuclease</keyword>
<keyword evidence="5 17" id="KW-0808">Transferase</keyword>
<dbReference type="RefSeq" id="WP_377697395.1">
    <property type="nucleotide sequence ID" value="NZ_JBHLWE010000009.1"/>
</dbReference>
<comment type="function">
    <text evidence="15 17">DNA polymerase III is a complex, multichain enzyme responsible for most of the replicative synthesis in bacteria. The epsilon subunit contain the editing function and is a proofreading 3'-5' exonuclease.</text>
</comment>
<evidence type="ECO:0000313" key="21">
    <source>
        <dbReference type="Proteomes" id="UP001589799"/>
    </source>
</evidence>
<evidence type="ECO:0000256" key="11">
    <source>
        <dbReference type="ARBA" id="ARBA00022839"/>
    </source>
</evidence>
<dbReference type="InterPro" id="IPR006309">
    <property type="entry name" value="DnaQ_proteo"/>
</dbReference>
<evidence type="ECO:0000256" key="9">
    <source>
        <dbReference type="ARBA" id="ARBA00022723"/>
    </source>
</evidence>
<evidence type="ECO:0000256" key="1">
    <source>
        <dbReference type="ARBA" id="ARBA00001936"/>
    </source>
</evidence>
<name>A0ABV6I0G1_9RHOB</name>
<evidence type="ECO:0000256" key="8">
    <source>
        <dbReference type="ARBA" id="ARBA00022722"/>
    </source>
</evidence>
<comment type="catalytic activity">
    <reaction evidence="16 17">
        <text>DNA(n) + a 2'-deoxyribonucleoside 5'-triphosphate = DNA(n+1) + diphosphate</text>
        <dbReference type="Rhea" id="RHEA:22508"/>
        <dbReference type="Rhea" id="RHEA-COMP:17339"/>
        <dbReference type="Rhea" id="RHEA-COMP:17340"/>
        <dbReference type="ChEBI" id="CHEBI:33019"/>
        <dbReference type="ChEBI" id="CHEBI:61560"/>
        <dbReference type="ChEBI" id="CHEBI:173112"/>
        <dbReference type="EC" id="2.7.7.7"/>
    </reaction>
</comment>
<dbReference type="Pfam" id="PF00929">
    <property type="entry name" value="RNase_T"/>
    <property type="match status" value="1"/>
</dbReference>
<keyword evidence="9 17" id="KW-0479">Metal-binding</keyword>
<dbReference type="NCBIfam" id="TIGR00573">
    <property type="entry name" value="dnaq"/>
    <property type="match status" value="1"/>
</dbReference>
<reference evidence="20 21" key="1">
    <citation type="submission" date="2024-09" db="EMBL/GenBank/DDBJ databases">
        <authorList>
            <person name="Sun Q."/>
            <person name="Mori K."/>
        </authorList>
    </citation>
    <scope>NUCLEOTIDE SEQUENCE [LARGE SCALE GENOMIC DNA]</scope>
    <source>
        <strain evidence="20 21">KCTC 22789</strain>
    </source>
</reference>
<feature type="domain" description="Exonuclease" evidence="19">
    <location>
        <begin position="2"/>
        <end position="172"/>
    </location>
</feature>
<organism evidence="20 21">
    <name type="scientific">Paracoccus niistensis</name>
    <dbReference type="NCBI Taxonomy" id="632935"/>
    <lineage>
        <taxon>Bacteria</taxon>
        <taxon>Pseudomonadati</taxon>
        <taxon>Pseudomonadota</taxon>
        <taxon>Alphaproteobacteria</taxon>
        <taxon>Rhodobacterales</taxon>
        <taxon>Paracoccaceae</taxon>
        <taxon>Paracoccus</taxon>
    </lineage>
</organism>
<evidence type="ECO:0000313" key="20">
    <source>
        <dbReference type="EMBL" id="MFC0339711.1"/>
    </source>
</evidence>
<evidence type="ECO:0000256" key="13">
    <source>
        <dbReference type="ARBA" id="ARBA00022932"/>
    </source>
</evidence>
<dbReference type="NCBIfam" id="NF004316">
    <property type="entry name" value="PRK05711.1"/>
    <property type="match status" value="1"/>
</dbReference>
<evidence type="ECO:0000256" key="4">
    <source>
        <dbReference type="ARBA" id="ARBA00020352"/>
    </source>
</evidence>
<evidence type="ECO:0000256" key="12">
    <source>
        <dbReference type="ARBA" id="ARBA00022842"/>
    </source>
</evidence>
<comment type="cofactor">
    <cofactor evidence="1 17">
        <name>Mn(2+)</name>
        <dbReference type="ChEBI" id="CHEBI:29035"/>
    </cofactor>
</comment>
<evidence type="ECO:0000256" key="6">
    <source>
        <dbReference type="ARBA" id="ARBA00022695"/>
    </source>
</evidence>
<dbReference type="CDD" id="cd06131">
    <property type="entry name" value="DNA_pol_III_epsilon_Ecoli_like"/>
    <property type="match status" value="1"/>
</dbReference>
<dbReference type="InterPro" id="IPR013520">
    <property type="entry name" value="Ribonucl_H"/>
</dbReference>
<dbReference type="InterPro" id="IPR006054">
    <property type="entry name" value="DnaQ"/>
</dbReference>
<comment type="caution">
    <text evidence="20">The sequence shown here is derived from an EMBL/GenBank/DDBJ whole genome shotgun (WGS) entry which is preliminary data.</text>
</comment>
<evidence type="ECO:0000256" key="15">
    <source>
        <dbReference type="ARBA" id="ARBA00025483"/>
    </source>
</evidence>
<dbReference type="SUPFAM" id="SSF53098">
    <property type="entry name" value="Ribonuclease H-like"/>
    <property type="match status" value="1"/>
</dbReference>